<dbReference type="GO" id="GO:0008897">
    <property type="term" value="F:holo-[acyl-carrier-protein] synthase activity"/>
    <property type="evidence" value="ECO:0007669"/>
    <property type="project" value="UniProtKB-UniRule"/>
</dbReference>
<accession>A0A2Z5R2Q9</accession>
<evidence type="ECO:0000256" key="5">
    <source>
        <dbReference type="ARBA" id="ARBA00022842"/>
    </source>
</evidence>
<dbReference type="NCBIfam" id="TIGR00556">
    <property type="entry name" value="pantethn_trn"/>
    <property type="match status" value="1"/>
</dbReference>
<proteinExistence type="inferred from homology"/>
<dbReference type="EMBL" id="AP017895">
    <property type="protein sequence ID" value="BAV88824.1"/>
    <property type="molecule type" value="Genomic_DNA"/>
</dbReference>
<comment type="subcellular location">
    <subcellularLocation>
        <location evidence="8">Cytoplasm</location>
    </subcellularLocation>
</comment>
<reference evidence="11 13" key="2">
    <citation type="submission" date="2018-12" db="EMBL/GenBank/DDBJ databases">
        <authorList>
            <consortium name="Pathogen Informatics"/>
        </authorList>
    </citation>
    <scope>NUCLEOTIDE SEQUENCE [LARGE SCALE GENOMIC DNA]</scope>
    <source>
        <strain evidence="11 13">NCTC10207</strain>
    </source>
</reference>
<dbReference type="KEGG" id="raj:RA11412_2525"/>
<keyword evidence="7 8" id="KW-0275">Fatty acid biosynthesis</keyword>
<protein>
    <recommendedName>
        <fullName evidence="8">Holo-[acyl-carrier-protein] synthase</fullName>
        <shortName evidence="8">Holo-ACP synthase</shortName>
        <ecNumber evidence="8">2.7.8.7</ecNumber>
    </recommendedName>
    <alternativeName>
        <fullName evidence="8">4'-phosphopantetheinyl transferase AcpS</fullName>
    </alternativeName>
</protein>
<sequence length="147" mass="16125">MIIGIGVDTVNIERFERIVTETPAFVRRVFTASERTRNLRSQAVRFAAKEALAKVLGAPAGLNWQDCEVASTESGQPYLVVSGTIAARARSLGINRLHLSLTHDEPVAVAIATAEYLNTSELEHLRRFNPESYRITVLAPEPPGETP</sequence>
<keyword evidence="5 8" id="KW-0460">Magnesium</keyword>
<dbReference type="RefSeq" id="WP_006888734.1">
    <property type="nucleotide sequence ID" value="NZ_CAJPQC010000009.1"/>
</dbReference>
<evidence type="ECO:0000256" key="2">
    <source>
        <dbReference type="ARBA" id="ARBA00022679"/>
    </source>
</evidence>
<dbReference type="Proteomes" id="UP000282386">
    <property type="component" value="Chromosome"/>
</dbReference>
<evidence type="ECO:0000313" key="11">
    <source>
        <dbReference type="EMBL" id="VEI23811.1"/>
    </source>
</evidence>
<dbReference type="EMBL" id="LR134479">
    <property type="protein sequence ID" value="VEI23811.1"/>
    <property type="molecule type" value="Genomic_DNA"/>
</dbReference>
<feature type="binding site" evidence="8">
    <location>
        <position position="8"/>
    </location>
    <ligand>
        <name>Mg(2+)</name>
        <dbReference type="ChEBI" id="CHEBI:18420"/>
    </ligand>
</feature>
<evidence type="ECO:0000256" key="6">
    <source>
        <dbReference type="ARBA" id="ARBA00023098"/>
    </source>
</evidence>
<keyword evidence="2 8" id="KW-0808">Transferase</keyword>
<keyword evidence="4 8" id="KW-0276">Fatty acid metabolism</keyword>
<dbReference type="InterPro" id="IPR004568">
    <property type="entry name" value="Ppantetheine-prot_Trfase_dom"/>
</dbReference>
<evidence type="ECO:0000256" key="8">
    <source>
        <dbReference type="HAMAP-Rule" id="MF_00101"/>
    </source>
</evidence>
<dbReference type="GeneID" id="93862464"/>
<dbReference type="Proteomes" id="UP000250241">
    <property type="component" value="Chromosome"/>
</dbReference>
<dbReference type="InterPro" id="IPR037143">
    <property type="entry name" value="4-PPantetheinyl_Trfase_dom_sf"/>
</dbReference>
<dbReference type="EC" id="2.7.8.7" evidence="8"/>
<name>A0A2Z5R2Q9_9MICC</name>
<feature type="binding site" evidence="8">
    <location>
        <position position="50"/>
    </location>
    <ligand>
        <name>Mg(2+)</name>
        <dbReference type="ChEBI" id="CHEBI:18420"/>
    </ligand>
</feature>
<dbReference type="HAMAP" id="MF_00101">
    <property type="entry name" value="AcpS"/>
    <property type="match status" value="1"/>
</dbReference>
<organism evidence="10 12">
    <name type="scientific">Rothia aeria</name>
    <dbReference type="NCBI Taxonomy" id="172042"/>
    <lineage>
        <taxon>Bacteria</taxon>
        <taxon>Bacillati</taxon>
        <taxon>Actinomycetota</taxon>
        <taxon>Actinomycetes</taxon>
        <taxon>Micrococcales</taxon>
        <taxon>Micrococcaceae</taxon>
        <taxon>Rothia</taxon>
    </lineage>
</organism>
<dbReference type="Gene3D" id="3.90.470.20">
    <property type="entry name" value="4'-phosphopantetheinyl transferase domain"/>
    <property type="match status" value="1"/>
</dbReference>
<feature type="domain" description="4'-phosphopantetheinyl transferase" evidence="9">
    <location>
        <begin position="4"/>
        <end position="93"/>
    </location>
</feature>
<keyword evidence="12" id="KW-1185">Reference proteome</keyword>
<evidence type="ECO:0000313" key="13">
    <source>
        <dbReference type="Proteomes" id="UP000282386"/>
    </source>
</evidence>
<keyword evidence="1 8" id="KW-0444">Lipid biosynthesis</keyword>
<dbReference type="GO" id="GO:0000287">
    <property type="term" value="F:magnesium ion binding"/>
    <property type="evidence" value="ECO:0007669"/>
    <property type="project" value="UniProtKB-UniRule"/>
</dbReference>
<dbReference type="InterPro" id="IPR008278">
    <property type="entry name" value="4-PPantetheinyl_Trfase_dom"/>
</dbReference>
<keyword evidence="6 8" id="KW-0443">Lipid metabolism</keyword>
<comment type="catalytic activity">
    <reaction evidence="8">
        <text>apo-[ACP] + CoA = holo-[ACP] + adenosine 3',5'-bisphosphate + H(+)</text>
        <dbReference type="Rhea" id="RHEA:12068"/>
        <dbReference type="Rhea" id="RHEA-COMP:9685"/>
        <dbReference type="Rhea" id="RHEA-COMP:9690"/>
        <dbReference type="ChEBI" id="CHEBI:15378"/>
        <dbReference type="ChEBI" id="CHEBI:29999"/>
        <dbReference type="ChEBI" id="CHEBI:57287"/>
        <dbReference type="ChEBI" id="CHEBI:58343"/>
        <dbReference type="ChEBI" id="CHEBI:64479"/>
        <dbReference type="EC" id="2.7.8.7"/>
    </reaction>
</comment>
<comment type="similarity">
    <text evidence="8">Belongs to the P-Pant transferase superfamily. AcpS family.</text>
</comment>
<reference evidence="10 12" key="1">
    <citation type="submission" date="2016-10" db="EMBL/GenBank/DDBJ databases">
        <title>Genome sequence of Rothia aeria strain JCM11412.</title>
        <authorList>
            <person name="Nambu T."/>
        </authorList>
    </citation>
    <scope>NUCLEOTIDE SEQUENCE [LARGE SCALE GENOMIC DNA]</scope>
    <source>
        <strain evidence="10 12">JCM 11412</strain>
    </source>
</reference>
<evidence type="ECO:0000256" key="4">
    <source>
        <dbReference type="ARBA" id="ARBA00022832"/>
    </source>
</evidence>
<comment type="cofactor">
    <cofactor evidence="8">
        <name>Mg(2+)</name>
        <dbReference type="ChEBI" id="CHEBI:18420"/>
    </cofactor>
</comment>
<dbReference type="NCBIfam" id="TIGR00516">
    <property type="entry name" value="acpS"/>
    <property type="match status" value="1"/>
</dbReference>
<evidence type="ECO:0000259" key="9">
    <source>
        <dbReference type="Pfam" id="PF01648"/>
    </source>
</evidence>
<dbReference type="NCBIfam" id="NF000832">
    <property type="entry name" value="PRK00070.3-2"/>
    <property type="match status" value="1"/>
</dbReference>
<evidence type="ECO:0000256" key="3">
    <source>
        <dbReference type="ARBA" id="ARBA00022723"/>
    </source>
</evidence>
<gene>
    <name evidence="8 11" type="primary">acpS</name>
    <name evidence="11" type="ORF">NCTC10207_01742</name>
    <name evidence="10" type="ORF">RA11412_2525</name>
</gene>
<evidence type="ECO:0000313" key="12">
    <source>
        <dbReference type="Proteomes" id="UP000250241"/>
    </source>
</evidence>
<keyword evidence="3 8" id="KW-0479">Metal-binding</keyword>
<evidence type="ECO:0000256" key="1">
    <source>
        <dbReference type="ARBA" id="ARBA00022516"/>
    </source>
</evidence>
<dbReference type="InterPro" id="IPR002582">
    <property type="entry name" value="ACPS"/>
</dbReference>
<evidence type="ECO:0000313" key="10">
    <source>
        <dbReference type="EMBL" id="BAV88824.1"/>
    </source>
</evidence>
<dbReference type="AlphaFoldDB" id="A0A2Z5R2Q9"/>
<dbReference type="SUPFAM" id="SSF56214">
    <property type="entry name" value="4'-phosphopantetheinyl transferase"/>
    <property type="match status" value="1"/>
</dbReference>
<keyword evidence="8" id="KW-0963">Cytoplasm</keyword>
<evidence type="ECO:0000256" key="7">
    <source>
        <dbReference type="ARBA" id="ARBA00023160"/>
    </source>
</evidence>
<dbReference type="GO" id="GO:0005737">
    <property type="term" value="C:cytoplasm"/>
    <property type="evidence" value="ECO:0007669"/>
    <property type="project" value="UniProtKB-SubCell"/>
</dbReference>
<dbReference type="GO" id="GO:0006633">
    <property type="term" value="P:fatty acid biosynthetic process"/>
    <property type="evidence" value="ECO:0007669"/>
    <property type="project" value="UniProtKB-UniRule"/>
</dbReference>
<comment type="function">
    <text evidence="8">Transfers the 4'-phosphopantetheine moiety from coenzyme A to a Ser of acyl-carrier-protein.</text>
</comment>
<dbReference type="Pfam" id="PF01648">
    <property type="entry name" value="ACPS"/>
    <property type="match status" value="1"/>
</dbReference>